<sequence>MRHPALKRLRVVGDTVTVDVSGKKLVLPTRLRETLIGHNEYTLDTDNIADLPWGGSKAFSAPPDNVPGTVRIISSGNCYLMPVDQSTKSKVLNAGYLASKSGLSVDTGNMTITEEFTIQNDSDGADVQVIDDCSSLTNLSVLYGTGVLSLGEDCVVLTGSTVEWNLAIDFSRSASLANGYNFILFDIKCSVSCNLRAILLTTAPNYIRWSDDSRFAIQADIWTTFVLPIKAPSGTTGSVPTDSSGTFNPSNITKLWLGVSNASGDIEISIRQIRVCNGTWVTGEICVPDELYDLIGAVDGAYEIQCSTWDVSEYGSSNFFRQYTDGTLDSNTGKGYYLDGTKVCNVFGSDSDTAPYGAGIYRKGLPGETAALGEHCDGPSTITYSENSGVKGKIGFALYLPPYGSGNPNLSKIQLKFLIYYDDNGKTTFEFSNDDNLSTGLQNLARKWIAVYDPSEHAIDYLYFTSAPKSLAYKQEENGEISEIQINPGNGQIYRRQMTFADLTADSDSDMIPDVLSDDHPGSLMKLLQAMR</sequence>
<dbReference type="GeneID" id="24870600"/>
<dbReference type="Proteomes" id="UP000033123">
    <property type="component" value="Chromosome"/>
</dbReference>
<protein>
    <submittedName>
        <fullName evidence="1">Uncharacterized protein</fullName>
    </submittedName>
</protein>
<reference evidence="1 2" key="1">
    <citation type="submission" date="2014-07" db="EMBL/GenBank/DDBJ databases">
        <title>Methanogenic archaea and the global carbon cycle.</title>
        <authorList>
            <person name="Henriksen J.R."/>
            <person name="Luke J."/>
            <person name="Reinhart S."/>
            <person name="Benedict M.N."/>
            <person name="Youngblut N.D."/>
            <person name="Metcalf M.E."/>
            <person name="Whitaker R.J."/>
            <person name="Metcalf W.W."/>
        </authorList>
    </citation>
    <scope>NUCLEOTIDE SEQUENCE [LARGE SCALE GENOMIC DNA]</scope>
    <source>
        <strain evidence="1 2">C2J</strain>
    </source>
</reference>
<dbReference type="RefSeq" id="WP_048180628.1">
    <property type="nucleotide sequence ID" value="NZ_CP009508.1"/>
</dbReference>
<organism evidence="1 2">
    <name type="scientific">Methanosarcina siciliae C2J</name>
    <dbReference type="NCBI Taxonomy" id="1434118"/>
    <lineage>
        <taxon>Archaea</taxon>
        <taxon>Methanobacteriati</taxon>
        <taxon>Methanobacteriota</taxon>
        <taxon>Stenosarchaea group</taxon>
        <taxon>Methanomicrobia</taxon>
        <taxon>Methanosarcinales</taxon>
        <taxon>Methanosarcinaceae</taxon>
        <taxon>Methanosarcina</taxon>
    </lineage>
</organism>
<dbReference type="AlphaFoldDB" id="A0A0E3LCJ1"/>
<gene>
    <name evidence="1" type="ORF">MSSAC_1021</name>
</gene>
<proteinExistence type="predicted"/>
<name>A0A0E3LCJ1_9EURY</name>
<dbReference type="STRING" id="1434118.MSSAC_1021"/>
<dbReference type="PATRIC" id="fig|1434118.4.peg.1313"/>
<dbReference type="HOGENOM" id="CLU_511560_0_0_2"/>
<evidence type="ECO:0000313" key="2">
    <source>
        <dbReference type="Proteomes" id="UP000033123"/>
    </source>
</evidence>
<dbReference type="KEGG" id="msj:MSSAC_1021"/>
<dbReference type="EMBL" id="CP009508">
    <property type="protein sequence ID" value="AKB35611.1"/>
    <property type="molecule type" value="Genomic_DNA"/>
</dbReference>
<evidence type="ECO:0000313" key="1">
    <source>
        <dbReference type="EMBL" id="AKB35611.1"/>
    </source>
</evidence>
<accession>A0A0E3LCJ1</accession>